<feature type="compositionally biased region" description="Basic residues" evidence="1">
    <location>
        <begin position="181"/>
        <end position="192"/>
    </location>
</feature>
<accession>A0A8S4GB33</accession>
<proteinExistence type="predicted"/>
<dbReference type="Proteomes" id="UP000653454">
    <property type="component" value="Unassembled WGS sequence"/>
</dbReference>
<dbReference type="CDD" id="cd20901">
    <property type="entry name" value="CC_AF10"/>
    <property type="match status" value="1"/>
</dbReference>
<dbReference type="EMBL" id="CAJHNJ030000602">
    <property type="protein sequence ID" value="CAG9138353.1"/>
    <property type="molecule type" value="Genomic_DNA"/>
</dbReference>
<sequence>MQEFRKLCLGSSSSRSSSGAQSLDQLLERQWEQGSQFLMEQAQHFDIASLLSCLHQLRSENVRLEEHVGSLLQRRDHLLAVNARLAIPLTLHPMAVSAAPAESSGARGGRENGAPLRPPPPPRPETVTAERHQVTAPLDYHEPGARHERHQVTNYKLDYHGPVPNNSYISKIIANLQAQLKRRGRGRRRGGGRRGGGGGGGAGGAGALSTVQSYIMLEQRRRADFSIDAILNEP</sequence>
<organism evidence="2 3">
    <name type="scientific">Plutella xylostella</name>
    <name type="common">Diamondback moth</name>
    <name type="synonym">Plutella maculipennis</name>
    <dbReference type="NCBI Taxonomy" id="51655"/>
    <lineage>
        <taxon>Eukaryota</taxon>
        <taxon>Metazoa</taxon>
        <taxon>Ecdysozoa</taxon>
        <taxon>Arthropoda</taxon>
        <taxon>Hexapoda</taxon>
        <taxon>Insecta</taxon>
        <taxon>Pterygota</taxon>
        <taxon>Neoptera</taxon>
        <taxon>Endopterygota</taxon>
        <taxon>Lepidoptera</taxon>
        <taxon>Glossata</taxon>
        <taxon>Ditrysia</taxon>
        <taxon>Yponomeutoidea</taxon>
        <taxon>Plutellidae</taxon>
        <taxon>Plutella</taxon>
    </lineage>
</organism>
<feature type="region of interest" description="Disordered" evidence="1">
    <location>
        <begin position="98"/>
        <end position="129"/>
    </location>
</feature>
<evidence type="ECO:0000313" key="3">
    <source>
        <dbReference type="Proteomes" id="UP000653454"/>
    </source>
</evidence>
<name>A0A8S4GB33_PLUXY</name>
<gene>
    <name evidence="2" type="ORF">PLXY2_LOCUS16606</name>
</gene>
<reference evidence="2" key="1">
    <citation type="submission" date="2020-11" db="EMBL/GenBank/DDBJ databases">
        <authorList>
            <person name="Whiteford S."/>
        </authorList>
    </citation>
    <scope>NUCLEOTIDE SEQUENCE</scope>
</reference>
<evidence type="ECO:0000313" key="2">
    <source>
        <dbReference type="EMBL" id="CAG9138353.1"/>
    </source>
</evidence>
<dbReference type="InterPro" id="IPR049773">
    <property type="entry name" value="AF10-like_CC"/>
</dbReference>
<feature type="region of interest" description="Disordered" evidence="1">
    <location>
        <begin position="1"/>
        <end position="21"/>
    </location>
</feature>
<feature type="compositionally biased region" description="Gly residues" evidence="1">
    <location>
        <begin position="193"/>
        <end position="206"/>
    </location>
</feature>
<protein>
    <submittedName>
        <fullName evidence="2">(diamondback moth) hypothetical protein</fullName>
    </submittedName>
</protein>
<keyword evidence="3" id="KW-1185">Reference proteome</keyword>
<dbReference type="AlphaFoldDB" id="A0A8S4GB33"/>
<evidence type="ECO:0000256" key="1">
    <source>
        <dbReference type="SAM" id="MobiDB-lite"/>
    </source>
</evidence>
<comment type="caution">
    <text evidence="2">The sequence shown here is derived from an EMBL/GenBank/DDBJ whole genome shotgun (WGS) entry which is preliminary data.</text>
</comment>
<feature type="region of interest" description="Disordered" evidence="1">
    <location>
        <begin position="181"/>
        <end position="206"/>
    </location>
</feature>